<evidence type="ECO:0000313" key="1">
    <source>
        <dbReference type="EMBL" id="CAG8744645.1"/>
    </source>
</evidence>
<dbReference type="EMBL" id="CAJVPW010039675">
    <property type="protein sequence ID" value="CAG8744645.1"/>
    <property type="molecule type" value="Genomic_DNA"/>
</dbReference>
<organism evidence="1 2">
    <name type="scientific">Cetraspora pellucida</name>
    <dbReference type="NCBI Taxonomy" id="1433469"/>
    <lineage>
        <taxon>Eukaryota</taxon>
        <taxon>Fungi</taxon>
        <taxon>Fungi incertae sedis</taxon>
        <taxon>Mucoromycota</taxon>
        <taxon>Glomeromycotina</taxon>
        <taxon>Glomeromycetes</taxon>
        <taxon>Diversisporales</taxon>
        <taxon>Gigasporaceae</taxon>
        <taxon>Cetraspora</taxon>
    </lineage>
</organism>
<evidence type="ECO:0000313" key="2">
    <source>
        <dbReference type="Proteomes" id="UP000789366"/>
    </source>
</evidence>
<feature type="non-terminal residue" evidence="1">
    <location>
        <position position="1"/>
    </location>
</feature>
<protein>
    <submittedName>
        <fullName evidence="1">11720_t:CDS:1</fullName>
    </submittedName>
</protein>
<feature type="non-terminal residue" evidence="1">
    <location>
        <position position="136"/>
    </location>
</feature>
<comment type="caution">
    <text evidence="1">The sequence shown here is derived from an EMBL/GenBank/DDBJ whole genome shotgun (WGS) entry which is preliminary data.</text>
</comment>
<proteinExistence type="predicted"/>
<accession>A0ACA9QBY7</accession>
<gene>
    <name evidence="1" type="ORF">SPELUC_LOCUS14048</name>
</gene>
<name>A0ACA9QBY7_9GLOM</name>
<dbReference type="Proteomes" id="UP000789366">
    <property type="component" value="Unassembled WGS sequence"/>
</dbReference>
<reference evidence="1" key="1">
    <citation type="submission" date="2021-06" db="EMBL/GenBank/DDBJ databases">
        <authorList>
            <person name="Kallberg Y."/>
            <person name="Tangrot J."/>
            <person name="Rosling A."/>
        </authorList>
    </citation>
    <scope>NUCLEOTIDE SEQUENCE</scope>
    <source>
        <strain evidence="1">28 12/20/2015</strain>
    </source>
</reference>
<keyword evidence="2" id="KW-1185">Reference proteome</keyword>
<sequence>QLLETLVQTYGYNWRLIAVLMQQTRDQRQIREQRRITPSESQRIQDLFVQYGRQWKLIASFFPGFSPIMDNPNISSILEIVLIIRIIPSQLKKKKFGLKMPTFIIRSQNQQPDFAPFGSYQQLDHQPALAPPSDSS</sequence>